<dbReference type="CDD" id="cd01335">
    <property type="entry name" value="Radical_SAM"/>
    <property type="match status" value="1"/>
</dbReference>
<dbReference type="GO" id="GO:0046872">
    <property type="term" value="F:metal ion binding"/>
    <property type="evidence" value="ECO:0007669"/>
    <property type="project" value="UniProtKB-KW"/>
</dbReference>
<dbReference type="InterPro" id="IPR013785">
    <property type="entry name" value="Aldolase_TIM"/>
</dbReference>
<evidence type="ECO:0000256" key="3">
    <source>
        <dbReference type="ARBA" id="ARBA00023004"/>
    </source>
</evidence>
<dbReference type="PANTHER" id="PTHR11228">
    <property type="entry name" value="RADICAL SAM DOMAIN PROTEIN"/>
    <property type="match status" value="1"/>
</dbReference>
<dbReference type="InterPro" id="IPR058240">
    <property type="entry name" value="rSAM_sf"/>
</dbReference>
<sequence length="470" mass="53956">MMYNQRNKFNYSENKERGWVITIKLKKEKFNLDSFLNLPNPIVHKVIDDKNLFLAIKVPAWVVLDELESMLMSELINKKTLREAIKSVALRSHLDPIELINVMKKLISTLYSKDFFNKMYEKSDNYVQNVRNLQFHLTNRCNLRCTHCYMNSGIAHYDEISLKEWKEIINQASQRYDSWFLTLTGGEPTLYDGYLEILKYAKAHGATTAMISNGTLLTKRKIDELNGILDHIQISLDGATEEVNDRVRGKGVFKKVVKTFKLLRDTDMRVGMNIVVMKSNTDDLRENLHNLIMDELQGMDVDLDLSSFVSEGRGINLTENVDPVTLTTTISHTAEHFINEDDWMPTPSYPRRNCGYGNTIDVYPNGDVSPCLTPRFIRGNFLKDGITNVFDWIEHGREQSMVDALPECKSCNLRYVCGGRCHLPSLTKGLGILQVSCSDAYKERMYKNLVRQYESTKLDTEIGNPVTTSN</sequence>
<dbReference type="AlphaFoldDB" id="A0A2C4H6Z6"/>
<keyword evidence="4" id="KW-0411">Iron-sulfur</keyword>
<accession>A0A2C4H6Z6</accession>
<protein>
    <recommendedName>
        <fullName evidence="5">Radical SAM core domain-containing protein</fullName>
    </recommendedName>
</protein>
<name>A0A2C4H6Z6_9BACI</name>
<dbReference type="InterPro" id="IPR050377">
    <property type="entry name" value="Radical_SAM_PqqE_MftC-like"/>
</dbReference>
<dbReference type="Pfam" id="PF04055">
    <property type="entry name" value="Radical_SAM"/>
    <property type="match status" value="1"/>
</dbReference>
<dbReference type="InterPro" id="IPR023885">
    <property type="entry name" value="4Fe4S-binding_SPASM_dom"/>
</dbReference>
<dbReference type="SFLD" id="SFLDS00029">
    <property type="entry name" value="Radical_SAM"/>
    <property type="match status" value="1"/>
</dbReference>
<keyword evidence="2" id="KW-0479">Metal-binding</keyword>
<proteinExistence type="predicted"/>
<dbReference type="PANTHER" id="PTHR11228:SF7">
    <property type="entry name" value="PQQA PEPTIDE CYCLASE"/>
    <property type="match status" value="1"/>
</dbReference>
<organism evidence="6 7">
    <name type="scientific">Bacillus wiedmannii</name>
    <dbReference type="NCBI Taxonomy" id="1890302"/>
    <lineage>
        <taxon>Bacteria</taxon>
        <taxon>Bacillati</taxon>
        <taxon>Bacillota</taxon>
        <taxon>Bacilli</taxon>
        <taxon>Bacillales</taxon>
        <taxon>Bacillaceae</taxon>
        <taxon>Bacillus</taxon>
        <taxon>Bacillus cereus group</taxon>
    </lineage>
</organism>
<dbReference type="RefSeq" id="WP_098092411.1">
    <property type="nucleotide sequence ID" value="NZ_NUEL01000002.1"/>
</dbReference>
<dbReference type="InterPro" id="IPR006638">
    <property type="entry name" value="Elp3/MiaA/NifB-like_rSAM"/>
</dbReference>
<dbReference type="NCBIfam" id="TIGR04085">
    <property type="entry name" value="rSAM_more_4Fe4S"/>
    <property type="match status" value="1"/>
</dbReference>
<evidence type="ECO:0000313" key="7">
    <source>
        <dbReference type="Proteomes" id="UP000220045"/>
    </source>
</evidence>
<dbReference type="SFLD" id="SFLDG01386">
    <property type="entry name" value="main_SPASM_domain-containing"/>
    <property type="match status" value="1"/>
</dbReference>
<gene>
    <name evidence="6" type="ORF">CN684_00190</name>
</gene>
<feature type="domain" description="Radical SAM core" evidence="5">
    <location>
        <begin position="125"/>
        <end position="339"/>
    </location>
</feature>
<evidence type="ECO:0000256" key="2">
    <source>
        <dbReference type="ARBA" id="ARBA00022723"/>
    </source>
</evidence>
<dbReference type="Proteomes" id="UP000220045">
    <property type="component" value="Unassembled WGS sequence"/>
</dbReference>
<comment type="caution">
    <text evidence="6">The sequence shown here is derived from an EMBL/GenBank/DDBJ whole genome shotgun (WGS) entry which is preliminary data.</text>
</comment>
<dbReference type="EMBL" id="NUEL01000002">
    <property type="protein sequence ID" value="PEJ11752.1"/>
    <property type="molecule type" value="Genomic_DNA"/>
</dbReference>
<dbReference type="Gene3D" id="3.20.20.70">
    <property type="entry name" value="Aldolase class I"/>
    <property type="match status" value="1"/>
</dbReference>
<evidence type="ECO:0000256" key="1">
    <source>
        <dbReference type="ARBA" id="ARBA00022691"/>
    </source>
</evidence>
<reference evidence="6 7" key="1">
    <citation type="submission" date="2017-09" db="EMBL/GenBank/DDBJ databases">
        <title>Large-scale bioinformatics analysis of Bacillus genomes uncovers conserved roles of natural products in bacterial physiology.</title>
        <authorList>
            <consortium name="Agbiome Team Llc"/>
            <person name="Bleich R.M."/>
            <person name="Grubbs K.J."/>
            <person name="Santa Maria K.C."/>
            <person name="Allen S.E."/>
            <person name="Farag S."/>
            <person name="Shank E.A."/>
            <person name="Bowers A."/>
        </authorList>
    </citation>
    <scope>NUCLEOTIDE SEQUENCE [LARGE SCALE GENOMIC DNA]</scope>
    <source>
        <strain evidence="6 7">AFS004017</strain>
    </source>
</reference>
<dbReference type="GO" id="GO:0003824">
    <property type="term" value="F:catalytic activity"/>
    <property type="evidence" value="ECO:0007669"/>
    <property type="project" value="InterPro"/>
</dbReference>
<dbReference type="PROSITE" id="PS51918">
    <property type="entry name" value="RADICAL_SAM"/>
    <property type="match status" value="1"/>
</dbReference>
<keyword evidence="3" id="KW-0408">Iron</keyword>
<evidence type="ECO:0000256" key="4">
    <source>
        <dbReference type="ARBA" id="ARBA00023014"/>
    </source>
</evidence>
<evidence type="ECO:0000313" key="6">
    <source>
        <dbReference type="EMBL" id="PEJ11752.1"/>
    </source>
</evidence>
<dbReference type="SUPFAM" id="SSF102114">
    <property type="entry name" value="Radical SAM enzymes"/>
    <property type="match status" value="1"/>
</dbReference>
<dbReference type="InterPro" id="IPR007197">
    <property type="entry name" value="rSAM"/>
</dbReference>
<keyword evidence="1" id="KW-0949">S-adenosyl-L-methionine</keyword>
<evidence type="ECO:0000259" key="5">
    <source>
        <dbReference type="PROSITE" id="PS51918"/>
    </source>
</evidence>
<dbReference type="GO" id="GO:0051536">
    <property type="term" value="F:iron-sulfur cluster binding"/>
    <property type="evidence" value="ECO:0007669"/>
    <property type="project" value="UniProtKB-KW"/>
</dbReference>
<dbReference type="SMART" id="SM00729">
    <property type="entry name" value="Elp3"/>
    <property type="match status" value="1"/>
</dbReference>
<dbReference type="SFLD" id="SFLDG01067">
    <property type="entry name" value="SPASM/twitch_domain_containing"/>
    <property type="match status" value="1"/>
</dbReference>